<accession>A0A0W8GB88</accession>
<feature type="region of interest" description="Disordered" evidence="1">
    <location>
        <begin position="19"/>
        <end position="52"/>
    </location>
</feature>
<evidence type="ECO:0000313" key="2">
    <source>
        <dbReference type="EMBL" id="KUG29907.1"/>
    </source>
</evidence>
<name>A0A0W8GB88_9ZZZZ</name>
<comment type="caution">
    <text evidence="2">The sequence shown here is derived from an EMBL/GenBank/DDBJ whole genome shotgun (WGS) entry which is preliminary data.</text>
</comment>
<protein>
    <submittedName>
        <fullName evidence="2">Uncharacterized protein</fullName>
    </submittedName>
</protein>
<dbReference type="AlphaFoldDB" id="A0A0W8GB88"/>
<reference evidence="2" key="1">
    <citation type="journal article" date="2015" name="Proc. Natl. Acad. Sci. U.S.A.">
        <title>Networks of energetic and metabolic interactions define dynamics in microbial communities.</title>
        <authorList>
            <person name="Embree M."/>
            <person name="Liu J.K."/>
            <person name="Al-Bassam M.M."/>
            <person name="Zengler K."/>
        </authorList>
    </citation>
    <scope>NUCLEOTIDE SEQUENCE</scope>
</reference>
<feature type="compositionally biased region" description="Basic residues" evidence="1">
    <location>
        <begin position="29"/>
        <end position="45"/>
    </location>
</feature>
<gene>
    <name evidence="2" type="ORF">ASZ90_000188</name>
</gene>
<proteinExistence type="predicted"/>
<sequence length="52" mass="5665">MAEVLRTRLLARPDVKLKGLGEVSSGGSRKGRPVRHGVACRKRRIDRPGACP</sequence>
<organism evidence="2">
    <name type="scientific">hydrocarbon metagenome</name>
    <dbReference type="NCBI Taxonomy" id="938273"/>
    <lineage>
        <taxon>unclassified sequences</taxon>
        <taxon>metagenomes</taxon>
        <taxon>ecological metagenomes</taxon>
    </lineage>
</organism>
<dbReference type="EMBL" id="LNQE01000023">
    <property type="protein sequence ID" value="KUG29907.1"/>
    <property type="molecule type" value="Genomic_DNA"/>
</dbReference>
<evidence type="ECO:0000256" key="1">
    <source>
        <dbReference type="SAM" id="MobiDB-lite"/>
    </source>
</evidence>